<feature type="compositionally biased region" description="Acidic residues" evidence="6">
    <location>
        <begin position="1105"/>
        <end position="1118"/>
    </location>
</feature>
<dbReference type="Pfam" id="PF10405">
    <property type="entry name" value="BHD_3"/>
    <property type="match status" value="1"/>
</dbReference>
<organism evidence="10 11">
    <name type="scientific">Oleoguttula mirabilis</name>
    <dbReference type="NCBI Taxonomy" id="1507867"/>
    <lineage>
        <taxon>Eukaryota</taxon>
        <taxon>Fungi</taxon>
        <taxon>Dikarya</taxon>
        <taxon>Ascomycota</taxon>
        <taxon>Pezizomycotina</taxon>
        <taxon>Dothideomycetes</taxon>
        <taxon>Dothideomycetidae</taxon>
        <taxon>Mycosphaerellales</taxon>
        <taxon>Teratosphaeriaceae</taxon>
        <taxon>Oleoguttula</taxon>
    </lineage>
</organism>
<dbReference type="InterPro" id="IPR042488">
    <property type="entry name" value="Rad4_BHD3_sf"/>
</dbReference>
<dbReference type="GO" id="GO:0000111">
    <property type="term" value="C:nucleotide-excision repair factor 2 complex"/>
    <property type="evidence" value="ECO:0007669"/>
    <property type="project" value="TreeGrafter"/>
</dbReference>
<comment type="similarity">
    <text evidence="2">Belongs to the XPC family.</text>
</comment>
<evidence type="ECO:0000256" key="3">
    <source>
        <dbReference type="ARBA" id="ARBA00022763"/>
    </source>
</evidence>
<feature type="domain" description="Rad4 beta-hairpin" evidence="7">
    <location>
        <begin position="521"/>
        <end position="579"/>
    </location>
</feature>
<dbReference type="EMBL" id="JAVFHQ010000004">
    <property type="protein sequence ID" value="KAK4549520.1"/>
    <property type="molecule type" value="Genomic_DNA"/>
</dbReference>
<dbReference type="InterPro" id="IPR018327">
    <property type="entry name" value="BHD_2"/>
</dbReference>
<dbReference type="Gene3D" id="3.30.60.290">
    <property type="entry name" value="Rad4, beta-hairpin domain BHD2"/>
    <property type="match status" value="1"/>
</dbReference>
<dbReference type="PANTHER" id="PTHR12135:SF0">
    <property type="entry name" value="DNA REPAIR PROTEIN COMPLEMENTING XP-C CELLS"/>
    <property type="match status" value="1"/>
</dbReference>
<keyword evidence="5" id="KW-0539">Nucleus</keyword>
<dbReference type="GO" id="GO:0003684">
    <property type="term" value="F:damaged DNA binding"/>
    <property type="evidence" value="ECO:0007669"/>
    <property type="project" value="InterPro"/>
</dbReference>
<dbReference type="Gene3D" id="2.20.20.110">
    <property type="entry name" value="Rad4, beta-hairpin domain BHD1"/>
    <property type="match status" value="1"/>
</dbReference>
<dbReference type="InterPro" id="IPR038765">
    <property type="entry name" value="Papain-like_cys_pep_sf"/>
</dbReference>
<feature type="region of interest" description="Disordered" evidence="6">
    <location>
        <begin position="347"/>
        <end position="398"/>
    </location>
</feature>
<proteinExistence type="inferred from homology"/>
<evidence type="ECO:0000259" key="9">
    <source>
        <dbReference type="SMART" id="SM01032"/>
    </source>
</evidence>
<dbReference type="GO" id="GO:0003697">
    <property type="term" value="F:single-stranded DNA binding"/>
    <property type="evidence" value="ECO:0007669"/>
    <property type="project" value="TreeGrafter"/>
</dbReference>
<dbReference type="SMART" id="SM01031">
    <property type="entry name" value="BHD_2"/>
    <property type="match status" value="1"/>
</dbReference>
<evidence type="ECO:0000256" key="5">
    <source>
        <dbReference type="ARBA" id="ARBA00023242"/>
    </source>
</evidence>
<reference evidence="10 11" key="1">
    <citation type="submission" date="2021-11" db="EMBL/GenBank/DDBJ databases">
        <title>Black yeast isolated from Biological Soil Crust.</title>
        <authorList>
            <person name="Kurbessoian T."/>
        </authorList>
    </citation>
    <scope>NUCLEOTIDE SEQUENCE [LARGE SCALE GENOMIC DNA]</scope>
    <source>
        <strain evidence="10 11">CCFEE 5522</strain>
    </source>
</reference>
<dbReference type="Proteomes" id="UP001324427">
    <property type="component" value="Unassembled WGS sequence"/>
</dbReference>
<evidence type="ECO:0000256" key="4">
    <source>
        <dbReference type="ARBA" id="ARBA00023204"/>
    </source>
</evidence>
<dbReference type="SMART" id="SM01032">
    <property type="entry name" value="BHD_3"/>
    <property type="match status" value="1"/>
</dbReference>
<dbReference type="PANTHER" id="PTHR12135">
    <property type="entry name" value="DNA REPAIR PROTEIN XP-C / RAD4"/>
    <property type="match status" value="1"/>
</dbReference>
<feature type="compositionally biased region" description="Basic and acidic residues" evidence="6">
    <location>
        <begin position="1037"/>
        <end position="1047"/>
    </location>
</feature>
<comment type="caution">
    <text evidence="10">The sequence shown here is derived from an EMBL/GenBank/DDBJ whole genome shotgun (WGS) entry which is preliminary data.</text>
</comment>
<dbReference type="GO" id="GO:0071942">
    <property type="term" value="C:XPC complex"/>
    <property type="evidence" value="ECO:0007669"/>
    <property type="project" value="TreeGrafter"/>
</dbReference>
<comment type="subcellular location">
    <subcellularLocation>
        <location evidence="1">Nucleus</location>
    </subcellularLocation>
</comment>
<feature type="compositionally biased region" description="Basic and acidic residues" evidence="6">
    <location>
        <begin position="1082"/>
        <end position="1097"/>
    </location>
</feature>
<protein>
    <recommendedName>
        <fullName evidence="12">Rad4-domain-containing protein</fullName>
    </recommendedName>
</protein>
<dbReference type="InterPro" id="IPR018326">
    <property type="entry name" value="Rad4_beta-hairpin_dom1"/>
</dbReference>
<dbReference type="Gene3D" id="3.30.70.2460">
    <property type="entry name" value="Rad4, beta-hairpin domain BHD3"/>
    <property type="match status" value="1"/>
</dbReference>
<dbReference type="Pfam" id="PF10403">
    <property type="entry name" value="BHD_1"/>
    <property type="match status" value="1"/>
</dbReference>
<dbReference type="AlphaFoldDB" id="A0AAV9JVJ7"/>
<evidence type="ECO:0000259" key="7">
    <source>
        <dbReference type="SMART" id="SM01030"/>
    </source>
</evidence>
<evidence type="ECO:0000256" key="2">
    <source>
        <dbReference type="ARBA" id="ARBA00009525"/>
    </source>
</evidence>
<feature type="compositionally biased region" description="Basic and acidic residues" evidence="6">
    <location>
        <begin position="858"/>
        <end position="869"/>
    </location>
</feature>
<feature type="region of interest" description="Disordered" evidence="6">
    <location>
        <begin position="1030"/>
        <end position="1118"/>
    </location>
</feature>
<feature type="compositionally biased region" description="Acidic residues" evidence="6">
    <location>
        <begin position="115"/>
        <end position="129"/>
    </location>
</feature>
<dbReference type="InterPro" id="IPR036985">
    <property type="entry name" value="Transglutaminase-like_sf"/>
</dbReference>
<gene>
    <name evidence="10" type="ORF">LTR36_006517</name>
</gene>
<feature type="region of interest" description="Disordered" evidence="6">
    <location>
        <begin position="823"/>
        <end position="1015"/>
    </location>
</feature>
<evidence type="ECO:0000313" key="10">
    <source>
        <dbReference type="EMBL" id="KAK4549520.1"/>
    </source>
</evidence>
<keyword evidence="4" id="KW-0234">DNA repair</keyword>
<dbReference type="GO" id="GO:0006298">
    <property type="term" value="P:mismatch repair"/>
    <property type="evidence" value="ECO:0007669"/>
    <property type="project" value="TreeGrafter"/>
</dbReference>
<feature type="domain" description="Rad4 beta-hairpin" evidence="9">
    <location>
        <begin position="652"/>
        <end position="726"/>
    </location>
</feature>
<feature type="region of interest" description="Disordered" evidence="6">
    <location>
        <begin position="1"/>
        <end position="164"/>
    </location>
</feature>
<dbReference type="InterPro" id="IPR004583">
    <property type="entry name" value="DNA_repair_Rad4"/>
</dbReference>
<dbReference type="SMART" id="SM01030">
    <property type="entry name" value="BHD_1"/>
    <property type="match status" value="1"/>
</dbReference>
<dbReference type="InterPro" id="IPR018325">
    <property type="entry name" value="Rad4/PNGase_transGLS-fold"/>
</dbReference>
<feature type="domain" description="Rad4 beta-hairpin" evidence="8">
    <location>
        <begin position="581"/>
        <end position="645"/>
    </location>
</feature>
<feature type="compositionally biased region" description="Acidic residues" evidence="6">
    <location>
        <begin position="870"/>
        <end position="879"/>
    </location>
</feature>
<keyword evidence="11" id="KW-1185">Reference proteome</keyword>
<dbReference type="GO" id="GO:0006289">
    <property type="term" value="P:nucleotide-excision repair"/>
    <property type="evidence" value="ECO:0007669"/>
    <property type="project" value="InterPro"/>
</dbReference>
<feature type="compositionally biased region" description="Basic residues" evidence="6">
    <location>
        <begin position="1"/>
        <end position="10"/>
    </location>
</feature>
<dbReference type="Pfam" id="PF03835">
    <property type="entry name" value="Rad4"/>
    <property type="match status" value="1"/>
</dbReference>
<dbReference type="GO" id="GO:0005737">
    <property type="term" value="C:cytoplasm"/>
    <property type="evidence" value="ECO:0007669"/>
    <property type="project" value="TreeGrafter"/>
</dbReference>
<sequence>MAPSRGRGKTRAAASASSAPSSTRRSTRKAKNALPDVYDDLLAEAAVTDPANEPNRPLKRRRILREVSIPKYEPSGGAKGKQPAPKAPADGGDKDRQGVNVTGPTGRGLQTVEASSDDEDESDFAFEDVDLTRPAATSNVPADEDGIADISISLDSPATRKPRVQARRKPASFAEKAHRLLVHKAHVLCLLGHCIYANSWCNNEVVQRHLEPLVTAKMKTYLHPKTTESQFVRNRSFMDGLQQACEAFRELFEVTASGVRRAQWAGEGGGNGAQPDVEPIDRSDFIKAAKKLQGSQDTGNWLFCAMLRSVGVEARLVCSLQLLPFTSTAAKSSTPQKAVKPRVLAIASDTDPDKSEASADDASVQSSRSIGKVPSVRRRLGQPSFASSPAPSPAPRAKEKAVRTLSYPVYWVEAFNAAQQKWIAVDPVVTGTVNKPSKFEPPSSYEFNQLSYVISFESDGVAKDVTRRYAKAYNAKTRRQRVEATAGGAQWWKKAMRIFRRRGGALDRDQVEDAELAQKEAREGLPGNVQDFKDHPYYALERHVKRHEVLHPRREVGKVNAGTAAKPRMEAVFRRQDVLVCRSADRWYRLGREVKQGEQPLKHVVARSVRRAKSPAGDEDEDALAAGNNTTALYAANQTEIYTPPPIVRGRIPRNAYGNLDIYVPSMVPAGGVHIRHPLTQQAARVLRIDFADAVTGFQFKGRQGTAVVEGAVVAAQYGDAVRAVIDGFEVEKAEEVDRGRSLRALGLWRKFWLGVRIAERVRGYGDASAAKGKEKVRVEMDKVEDEAERVRDAGGFVLEVGGEVEVDVPLLTAGRFSLAELSAPAGKGGSKKRRRVEESDGEGEFVERAESAPNEEMESRALRARPDDEYIGGDDDGEGGGFTLDAEAQGEDGGGGFVPDGEGEDGGGGGGFVSDDAEPVEGDGGGFVADDGDGDGGFIAAYQEADDGGGFLPDALGVEEADLTANDPAGADSHGRSKADNAGSASGMHIRASSPSAYATISTTDGDRDHATAAHGIPELADAVAEGVVSAGDTNAHVDEETENHGDAWGLSVTSGGEAREHAEADMLGVGDLENTAVSKPVDDGDARAARDDSDRGSLLSHDPEDEDAEPDWLESD</sequence>
<dbReference type="SUPFAM" id="SSF54001">
    <property type="entry name" value="Cysteine proteinases"/>
    <property type="match status" value="1"/>
</dbReference>
<dbReference type="Pfam" id="PF10404">
    <property type="entry name" value="BHD_2"/>
    <property type="match status" value="1"/>
</dbReference>
<evidence type="ECO:0000256" key="6">
    <source>
        <dbReference type="SAM" id="MobiDB-lite"/>
    </source>
</evidence>
<evidence type="ECO:0008006" key="12">
    <source>
        <dbReference type="Google" id="ProtNLM"/>
    </source>
</evidence>
<evidence type="ECO:0000313" key="11">
    <source>
        <dbReference type="Proteomes" id="UP001324427"/>
    </source>
</evidence>
<accession>A0AAV9JVJ7</accession>
<feature type="compositionally biased region" description="Low complexity" evidence="6">
    <location>
        <begin position="80"/>
        <end position="90"/>
    </location>
</feature>
<feature type="compositionally biased region" description="Polar residues" evidence="6">
    <location>
        <begin position="994"/>
        <end position="1005"/>
    </location>
</feature>
<evidence type="ECO:0000259" key="8">
    <source>
        <dbReference type="SMART" id="SM01031"/>
    </source>
</evidence>
<keyword evidence="3" id="KW-0227">DNA damage</keyword>
<feature type="compositionally biased region" description="Low complexity" evidence="6">
    <location>
        <begin position="11"/>
        <end position="24"/>
    </location>
</feature>
<name>A0AAV9JVJ7_9PEZI</name>
<dbReference type="Gene3D" id="3.90.260.10">
    <property type="entry name" value="Transglutaminase-like"/>
    <property type="match status" value="1"/>
</dbReference>
<evidence type="ECO:0000256" key="1">
    <source>
        <dbReference type="ARBA" id="ARBA00004123"/>
    </source>
</evidence>
<dbReference type="InterPro" id="IPR018328">
    <property type="entry name" value="Rad4_beta-hairpin_dom3"/>
</dbReference>